<evidence type="ECO:0000256" key="1">
    <source>
        <dbReference type="SAM" id="MobiDB-lite"/>
    </source>
</evidence>
<proteinExistence type="predicted"/>
<dbReference type="EMBL" id="GGEC01018831">
    <property type="protein sequence ID" value="MBW99314.1"/>
    <property type="molecule type" value="Transcribed_RNA"/>
</dbReference>
<dbReference type="AlphaFoldDB" id="A0A2P2K0T0"/>
<sequence length="35" mass="3960">MLRNSRPISGRSPGLGRYVLRVRKSPPSNPRPPLF</sequence>
<evidence type="ECO:0000313" key="2">
    <source>
        <dbReference type="EMBL" id="MBW99314.1"/>
    </source>
</evidence>
<accession>A0A2P2K0T0</accession>
<reference evidence="2" key="1">
    <citation type="submission" date="2018-02" db="EMBL/GenBank/DDBJ databases">
        <title>Rhizophora mucronata_Transcriptome.</title>
        <authorList>
            <person name="Meera S.P."/>
            <person name="Sreeshan A."/>
            <person name="Augustine A."/>
        </authorList>
    </citation>
    <scope>NUCLEOTIDE SEQUENCE</scope>
    <source>
        <tissue evidence="2">Leaf</tissue>
    </source>
</reference>
<feature type="region of interest" description="Disordered" evidence="1">
    <location>
        <begin position="1"/>
        <end position="35"/>
    </location>
</feature>
<organism evidence="2">
    <name type="scientific">Rhizophora mucronata</name>
    <name type="common">Asiatic mangrove</name>
    <dbReference type="NCBI Taxonomy" id="61149"/>
    <lineage>
        <taxon>Eukaryota</taxon>
        <taxon>Viridiplantae</taxon>
        <taxon>Streptophyta</taxon>
        <taxon>Embryophyta</taxon>
        <taxon>Tracheophyta</taxon>
        <taxon>Spermatophyta</taxon>
        <taxon>Magnoliopsida</taxon>
        <taxon>eudicotyledons</taxon>
        <taxon>Gunneridae</taxon>
        <taxon>Pentapetalae</taxon>
        <taxon>rosids</taxon>
        <taxon>fabids</taxon>
        <taxon>Malpighiales</taxon>
        <taxon>Rhizophoraceae</taxon>
        <taxon>Rhizophora</taxon>
    </lineage>
</organism>
<protein>
    <submittedName>
        <fullName evidence="2">Uncharacterized protein</fullName>
    </submittedName>
</protein>
<name>A0A2P2K0T0_RHIMU</name>